<dbReference type="InterPro" id="IPR000577">
    <property type="entry name" value="Carb_kinase_FGGY"/>
</dbReference>
<sequence length="508" mass="52425">MSGRRRGPVLAGVDVGTTHCKAVLCTPDGTVLAQAQRRTPVDASGHAHDVARLCRAALEALAACMAAAGCGPDAVGITGMAETGAPLDADGAPLLPALSWSDPRPAAHAERLRREHGAAELHEATGVLPSPKVPLAKWLWLSEENPEVVRRMRTWAGAADLVAHALTGVVGTHATFAQRTMAWDVHTGAWRADLLALAGLDVDRMPTVHPPGAPVGRIGTVTAVALGMAPGAPVVVAGHDHLVGAWAAGVREAGEAADSMGTAEAVVTLADAAPDVRATSRQGMSYGRHVDGVHWCTVAGMSSSGALVEWFCDRLLGLDHAPPEERYRRFAVLIEQAGQGPTGVCVEPYLYGRSAPHPDPARRLAVHGLQPRHGLPELAKALLEGASYQARWMAEVQGELAGGPPHTVTLLGGSVRQRTWVAIKAAVSPWRTLGCGAPDAACLGAAAWAGAALGLDPAAPAAARRPVDAPPAAADAYRRTYRTVFLPTVTAPATASRPVPDPASGAGS</sequence>
<protein>
    <submittedName>
        <fullName evidence="7">FGGY family carbohydrate kinase</fullName>
    </submittedName>
</protein>
<comment type="similarity">
    <text evidence="1">Belongs to the FGGY kinase family.</text>
</comment>
<evidence type="ECO:0000259" key="6">
    <source>
        <dbReference type="Pfam" id="PF02782"/>
    </source>
</evidence>
<dbReference type="InterPro" id="IPR018484">
    <property type="entry name" value="FGGY_N"/>
</dbReference>
<proteinExistence type="inferred from homology"/>
<gene>
    <name evidence="7" type="ORF">N8I84_01300</name>
</gene>
<dbReference type="GO" id="GO:0016301">
    <property type="term" value="F:kinase activity"/>
    <property type="evidence" value="ECO:0007669"/>
    <property type="project" value="UniProtKB-KW"/>
</dbReference>
<feature type="domain" description="Carbohydrate kinase FGGY C-terminal" evidence="6">
    <location>
        <begin position="259"/>
        <end position="452"/>
    </location>
</feature>
<dbReference type="Gene3D" id="3.30.420.40">
    <property type="match status" value="2"/>
</dbReference>
<evidence type="ECO:0000313" key="7">
    <source>
        <dbReference type="EMBL" id="UXY17549.1"/>
    </source>
</evidence>
<keyword evidence="8" id="KW-1185">Reference proteome</keyword>
<evidence type="ECO:0000259" key="5">
    <source>
        <dbReference type="Pfam" id="PF00370"/>
    </source>
</evidence>
<accession>A0ABY6DT51</accession>
<dbReference type="PIRSF" id="PIRSF000538">
    <property type="entry name" value="GlpK"/>
    <property type="match status" value="1"/>
</dbReference>
<keyword evidence="3" id="KW-0808">Transferase</keyword>
<dbReference type="InterPro" id="IPR050406">
    <property type="entry name" value="FGGY_Carb_Kinase"/>
</dbReference>
<dbReference type="PANTHER" id="PTHR43095:SF5">
    <property type="entry name" value="XYLULOSE KINASE"/>
    <property type="match status" value="1"/>
</dbReference>
<organism evidence="7 8">
    <name type="scientific">Streptomyces cynarae</name>
    <dbReference type="NCBI Taxonomy" id="2981134"/>
    <lineage>
        <taxon>Bacteria</taxon>
        <taxon>Bacillati</taxon>
        <taxon>Actinomycetota</taxon>
        <taxon>Actinomycetes</taxon>
        <taxon>Kitasatosporales</taxon>
        <taxon>Streptomycetaceae</taxon>
        <taxon>Streptomyces</taxon>
    </lineage>
</organism>
<keyword evidence="2" id="KW-0859">Xylose metabolism</keyword>
<feature type="domain" description="Carbohydrate kinase FGGY N-terminal" evidence="5">
    <location>
        <begin position="11"/>
        <end position="245"/>
    </location>
</feature>
<reference evidence="7" key="1">
    <citation type="submission" date="2022-10" db="EMBL/GenBank/DDBJ databases">
        <authorList>
            <person name="Mo P."/>
        </authorList>
    </citation>
    <scope>NUCLEOTIDE SEQUENCE</scope>
    <source>
        <strain evidence="7">HUAS 13-4</strain>
    </source>
</reference>
<dbReference type="InterPro" id="IPR018485">
    <property type="entry name" value="FGGY_C"/>
</dbReference>
<dbReference type="InterPro" id="IPR043129">
    <property type="entry name" value="ATPase_NBD"/>
</dbReference>
<dbReference type="SUPFAM" id="SSF53067">
    <property type="entry name" value="Actin-like ATPase domain"/>
    <property type="match status" value="2"/>
</dbReference>
<evidence type="ECO:0000256" key="2">
    <source>
        <dbReference type="ARBA" id="ARBA00022629"/>
    </source>
</evidence>
<dbReference type="EMBL" id="CP106793">
    <property type="protein sequence ID" value="UXY17549.1"/>
    <property type="molecule type" value="Genomic_DNA"/>
</dbReference>
<evidence type="ECO:0000313" key="8">
    <source>
        <dbReference type="Proteomes" id="UP001061298"/>
    </source>
</evidence>
<dbReference type="CDD" id="cd07773">
    <property type="entry name" value="ASKHA_NBD_FGGY_FK"/>
    <property type="match status" value="1"/>
</dbReference>
<evidence type="ECO:0000256" key="1">
    <source>
        <dbReference type="ARBA" id="ARBA00009156"/>
    </source>
</evidence>
<dbReference type="Pfam" id="PF00370">
    <property type="entry name" value="FGGY_N"/>
    <property type="match status" value="1"/>
</dbReference>
<dbReference type="Pfam" id="PF02782">
    <property type="entry name" value="FGGY_C"/>
    <property type="match status" value="1"/>
</dbReference>
<dbReference type="PANTHER" id="PTHR43095">
    <property type="entry name" value="SUGAR KINASE"/>
    <property type="match status" value="1"/>
</dbReference>
<name>A0ABY6DT51_9ACTN</name>
<keyword evidence="4 7" id="KW-0418">Kinase</keyword>
<keyword evidence="2" id="KW-0119">Carbohydrate metabolism</keyword>
<dbReference type="RefSeq" id="WP_263227488.1">
    <property type="nucleotide sequence ID" value="NZ_CP106793.1"/>
</dbReference>
<evidence type="ECO:0000256" key="4">
    <source>
        <dbReference type="ARBA" id="ARBA00022777"/>
    </source>
</evidence>
<dbReference type="Proteomes" id="UP001061298">
    <property type="component" value="Chromosome"/>
</dbReference>
<evidence type="ECO:0000256" key="3">
    <source>
        <dbReference type="ARBA" id="ARBA00022679"/>
    </source>
</evidence>